<proteinExistence type="predicted"/>
<sequence>MTPGQMTVAATFSFKIHGLAASTKVPETENPPCDVGPSFILVVPSHRVTRLRSMCASYDSFEAARALRRPAAAREIQWYMACMHMSGKPN</sequence>
<organism evidence="1 2">
    <name type="scientific">Ceraceosorus bombacis</name>
    <dbReference type="NCBI Taxonomy" id="401625"/>
    <lineage>
        <taxon>Eukaryota</taxon>
        <taxon>Fungi</taxon>
        <taxon>Dikarya</taxon>
        <taxon>Basidiomycota</taxon>
        <taxon>Ustilaginomycotina</taxon>
        <taxon>Exobasidiomycetes</taxon>
        <taxon>Ceraceosorales</taxon>
        <taxon>Ceraceosoraceae</taxon>
        <taxon>Ceraceosorus</taxon>
    </lineage>
</organism>
<name>A0A0P1B964_9BASI</name>
<evidence type="ECO:0000313" key="1">
    <source>
        <dbReference type="EMBL" id="CEH12440.1"/>
    </source>
</evidence>
<dbReference type="EMBL" id="CCYA01000149">
    <property type="protein sequence ID" value="CEH12440.1"/>
    <property type="molecule type" value="Genomic_DNA"/>
</dbReference>
<dbReference type="Proteomes" id="UP000054845">
    <property type="component" value="Unassembled WGS sequence"/>
</dbReference>
<reference evidence="1 2" key="1">
    <citation type="submission" date="2014-09" db="EMBL/GenBank/DDBJ databases">
        <authorList>
            <person name="Magalhaes I.L.F."/>
            <person name="Oliveira U."/>
            <person name="Santos F.R."/>
            <person name="Vidigal T.H.D.A."/>
            <person name="Brescovit A.D."/>
            <person name="Santos A.J."/>
        </authorList>
    </citation>
    <scope>NUCLEOTIDE SEQUENCE [LARGE SCALE GENOMIC DNA]</scope>
</reference>
<protein>
    <submittedName>
        <fullName evidence="1">Uncharacterized protein</fullName>
    </submittedName>
</protein>
<keyword evidence="2" id="KW-1185">Reference proteome</keyword>
<evidence type="ECO:0000313" key="2">
    <source>
        <dbReference type="Proteomes" id="UP000054845"/>
    </source>
</evidence>
<dbReference type="AlphaFoldDB" id="A0A0P1B964"/>
<accession>A0A0P1B964</accession>